<dbReference type="Proteomes" id="UP000521872">
    <property type="component" value="Unassembled WGS sequence"/>
</dbReference>
<keyword evidence="7" id="KW-0288">FMN</keyword>
<dbReference type="PANTHER" id="PTHR22749:SF6">
    <property type="entry name" value="RIBOFLAVIN KINASE"/>
    <property type="match status" value="1"/>
</dbReference>
<dbReference type="InterPro" id="IPR015865">
    <property type="entry name" value="Riboflavin_kinase_bac/euk"/>
</dbReference>
<keyword evidence="14" id="KW-1185">Reference proteome</keyword>
<evidence type="ECO:0000256" key="1">
    <source>
        <dbReference type="ARBA" id="ARBA00003572"/>
    </source>
</evidence>
<evidence type="ECO:0000256" key="4">
    <source>
        <dbReference type="ARBA" id="ARBA00012105"/>
    </source>
</evidence>
<dbReference type="AlphaFoldDB" id="A0A8H4R062"/>
<evidence type="ECO:0000259" key="12">
    <source>
        <dbReference type="SMART" id="SM00904"/>
    </source>
</evidence>
<dbReference type="Pfam" id="PF01687">
    <property type="entry name" value="Flavokinase"/>
    <property type="match status" value="1"/>
</dbReference>
<comment type="pathway">
    <text evidence="2">Cofactor biosynthesis; FMN biosynthesis; FMN from riboflavin (ATP route): step 1/1.</text>
</comment>
<organism evidence="13 14">
    <name type="scientific">Agrocybe pediades</name>
    <dbReference type="NCBI Taxonomy" id="84607"/>
    <lineage>
        <taxon>Eukaryota</taxon>
        <taxon>Fungi</taxon>
        <taxon>Dikarya</taxon>
        <taxon>Basidiomycota</taxon>
        <taxon>Agaricomycotina</taxon>
        <taxon>Agaricomycetes</taxon>
        <taxon>Agaricomycetidae</taxon>
        <taxon>Agaricales</taxon>
        <taxon>Agaricineae</taxon>
        <taxon>Strophariaceae</taxon>
        <taxon>Agrocybe</taxon>
    </lineage>
</organism>
<comment type="function">
    <text evidence="1">Catalyzes the phosphorylation of riboflavin (vitamin B2) to form flavin mononucleotide (FMN) coenzyme.</text>
</comment>
<accession>A0A8H4R062</accession>
<dbReference type="GO" id="GO:0005524">
    <property type="term" value="F:ATP binding"/>
    <property type="evidence" value="ECO:0007669"/>
    <property type="project" value="UniProtKB-KW"/>
</dbReference>
<evidence type="ECO:0000256" key="7">
    <source>
        <dbReference type="ARBA" id="ARBA00022643"/>
    </source>
</evidence>
<evidence type="ECO:0000313" key="13">
    <source>
        <dbReference type="EMBL" id="KAF4619851.1"/>
    </source>
</evidence>
<dbReference type="UniPathway" id="UPA00276">
    <property type="reaction ID" value="UER00406"/>
</dbReference>
<gene>
    <name evidence="13" type="ORF">D9613_005555</name>
</gene>
<keyword evidence="9" id="KW-0547">Nucleotide-binding</keyword>
<protein>
    <recommendedName>
        <fullName evidence="5">Riboflavin kinase</fullName>
        <ecNumber evidence="4">2.7.1.26</ecNumber>
    </recommendedName>
    <alternativeName>
        <fullName evidence="11">Flavin mononucleotide kinase 1</fullName>
    </alternativeName>
</protein>
<evidence type="ECO:0000256" key="6">
    <source>
        <dbReference type="ARBA" id="ARBA00022630"/>
    </source>
</evidence>
<dbReference type="GO" id="GO:0005739">
    <property type="term" value="C:mitochondrion"/>
    <property type="evidence" value="ECO:0007669"/>
    <property type="project" value="TreeGrafter"/>
</dbReference>
<feature type="domain" description="Riboflavin kinase" evidence="12">
    <location>
        <begin position="69"/>
        <end position="211"/>
    </location>
</feature>
<dbReference type="SMART" id="SM00904">
    <property type="entry name" value="Flavokinase"/>
    <property type="match status" value="1"/>
</dbReference>
<comment type="similarity">
    <text evidence="3">Belongs to the flavokinase family.</text>
</comment>
<keyword evidence="6" id="KW-0285">Flavoprotein</keyword>
<comment type="caution">
    <text evidence="13">The sequence shown here is derived from an EMBL/GenBank/DDBJ whole genome shotgun (WGS) entry which is preliminary data.</text>
</comment>
<dbReference type="EC" id="2.7.1.26" evidence="4"/>
<evidence type="ECO:0000256" key="3">
    <source>
        <dbReference type="ARBA" id="ARBA00010108"/>
    </source>
</evidence>
<dbReference type="PANTHER" id="PTHR22749">
    <property type="entry name" value="RIBOFLAVIN KINASE/FMN ADENYLYLTRANSFERASE"/>
    <property type="match status" value="1"/>
</dbReference>
<evidence type="ECO:0000256" key="9">
    <source>
        <dbReference type="ARBA" id="ARBA00022741"/>
    </source>
</evidence>
<keyword evidence="8" id="KW-0808">Transferase</keyword>
<evidence type="ECO:0000256" key="10">
    <source>
        <dbReference type="ARBA" id="ARBA00022840"/>
    </source>
</evidence>
<evidence type="ECO:0000313" key="14">
    <source>
        <dbReference type="Proteomes" id="UP000521872"/>
    </source>
</evidence>
<keyword evidence="10" id="KW-0067">ATP-binding</keyword>
<dbReference type="Gene3D" id="2.40.30.30">
    <property type="entry name" value="Riboflavin kinase-like"/>
    <property type="match status" value="1"/>
</dbReference>
<evidence type="ECO:0000256" key="5">
    <source>
        <dbReference type="ARBA" id="ARBA00017394"/>
    </source>
</evidence>
<dbReference type="InterPro" id="IPR023465">
    <property type="entry name" value="Riboflavin_kinase_dom_sf"/>
</dbReference>
<evidence type="ECO:0000256" key="11">
    <source>
        <dbReference type="ARBA" id="ARBA00029960"/>
    </source>
</evidence>
<dbReference type="EMBL" id="JAACJL010000016">
    <property type="protein sequence ID" value="KAF4619851.1"/>
    <property type="molecule type" value="Genomic_DNA"/>
</dbReference>
<evidence type="ECO:0000256" key="8">
    <source>
        <dbReference type="ARBA" id="ARBA00022679"/>
    </source>
</evidence>
<dbReference type="SUPFAM" id="SSF82114">
    <property type="entry name" value="Riboflavin kinase-like"/>
    <property type="match status" value="1"/>
</dbReference>
<evidence type="ECO:0000256" key="2">
    <source>
        <dbReference type="ARBA" id="ARBA00005201"/>
    </source>
</evidence>
<dbReference type="GO" id="GO:0009231">
    <property type="term" value="P:riboflavin biosynthetic process"/>
    <property type="evidence" value="ECO:0007669"/>
    <property type="project" value="InterPro"/>
</dbReference>
<dbReference type="GO" id="GO:0009398">
    <property type="term" value="P:FMN biosynthetic process"/>
    <property type="evidence" value="ECO:0007669"/>
    <property type="project" value="UniProtKB-UniPathway"/>
</dbReference>
<name>A0A8H4R062_9AGAR</name>
<dbReference type="InterPro" id="IPR023468">
    <property type="entry name" value="Riboflavin_kinase"/>
</dbReference>
<dbReference type="GO" id="GO:0008531">
    <property type="term" value="F:riboflavin kinase activity"/>
    <property type="evidence" value="ECO:0007669"/>
    <property type="project" value="UniProtKB-EC"/>
</dbReference>
<reference evidence="13 14" key="1">
    <citation type="submission" date="2019-12" db="EMBL/GenBank/DDBJ databases">
        <authorList>
            <person name="Floudas D."/>
            <person name="Bentzer J."/>
            <person name="Ahren D."/>
            <person name="Johansson T."/>
            <person name="Persson P."/>
            <person name="Tunlid A."/>
        </authorList>
    </citation>
    <scope>NUCLEOTIDE SEQUENCE [LARGE SCALE GENOMIC DNA]</scope>
    <source>
        <strain evidence="13 14">CBS 102.39</strain>
    </source>
</reference>
<sequence length="235" mass="26638">MYRRLLISSCTLTRCSSNRRSFFLFLSSFSYLHTMSPTAAEYVERHEIPVAEVRGRAERPRIVGPDSPESPYPIRLSGPVQKGFGRGGKDLGCPTANLPDESIGAISSVAKTGVYYGYAQVVPPQDKHSDFKLEDLKVLPMVMSLGWNPFYKNKSLTAEIHIMHDFQTDFYGYEMKAVVLGYIRPELDYVSREALIEDINVDKEVALNCLQRPEYQKYAADAYFEHSESDLKANM</sequence>
<proteinExistence type="inferred from homology"/>